<accession>A0A9D0ZM86</accession>
<feature type="transmembrane region" description="Helical" evidence="1">
    <location>
        <begin position="55"/>
        <end position="72"/>
    </location>
</feature>
<organism evidence="2 3">
    <name type="scientific">Candidatus Pullichristensenella stercorigallinarum</name>
    <dbReference type="NCBI Taxonomy" id="2840909"/>
    <lineage>
        <taxon>Bacteria</taxon>
        <taxon>Bacillati</taxon>
        <taxon>Bacillota</taxon>
        <taxon>Clostridia</taxon>
        <taxon>Candidatus Pullichristensenella</taxon>
    </lineage>
</organism>
<comment type="caution">
    <text evidence="2">The sequence shown here is derived from an EMBL/GenBank/DDBJ whole genome shotgun (WGS) entry which is preliminary data.</text>
</comment>
<keyword evidence="1" id="KW-0472">Membrane</keyword>
<reference evidence="2" key="1">
    <citation type="submission" date="2020-10" db="EMBL/GenBank/DDBJ databases">
        <authorList>
            <person name="Gilroy R."/>
        </authorList>
    </citation>
    <scope>NUCLEOTIDE SEQUENCE</scope>
    <source>
        <strain evidence="2">ChiSjej6B24-2974</strain>
    </source>
</reference>
<evidence type="ECO:0000313" key="3">
    <source>
        <dbReference type="Proteomes" id="UP000824260"/>
    </source>
</evidence>
<protein>
    <submittedName>
        <fullName evidence="2">Uncharacterized protein</fullName>
    </submittedName>
</protein>
<evidence type="ECO:0000256" key="1">
    <source>
        <dbReference type="SAM" id="Phobius"/>
    </source>
</evidence>
<reference evidence="2" key="2">
    <citation type="journal article" date="2021" name="PeerJ">
        <title>Extensive microbial diversity within the chicken gut microbiome revealed by metagenomics and culture.</title>
        <authorList>
            <person name="Gilroy R."/>
            <person name="Ravi A."/>
            <person name="Getino M."/>
            <person name="Pursley I."/>
            <person name="Horton D.L."/>
            <person name="Alikhan N.F."/>
            <person name="Baker D."/>
            <person name="Gharbi K."/>
            <person name="Hall N."/>
            <person name="Watson M."/>
            <person name="Adriaenssens E.M."/>
            <person name="Foster-Nyarko E."/>
            <person name="Jarju S."/>
            <person name="Secka A."/>
            <person name="Antonio M."/>
            <person name="Oren A."/>
            <person name="Chaudhuri R.R."/>
            <person name="La Ragione R."/>
            <person name="Hildebrand F."/>
            <person name="Pallen M.J."/>
        </authorList>
    </citation>
    <scope>NUCLEOTIDE SEQUENCE</scope>
    <source>
        <strain evidence="2">ChiSjej6B24-2974</strain>
    </source>
</reference>
<sequence length="74" mass="8258">MGQGVPPPFCSFLRRFTAVFFEIENDNDDKIEWLIIGGFIIGNTLGIVLDNFMLGYVFAMIGLGLGFVLKVLKK</sequence>
<proteinExistence type="predicted"/>
<dbReference type="EMBL" id="DVFZ01000067">
    <property type="protein sequence ID" value="HIQ82787.1"/>
    <property type="molecule type" value="Genomic_DNA"/>
</dbReference>
<keyword evidence="1" id="KW-0812">Transmembrane</keyword>
<keyword evidence="1" id="KW-1133">Transmembrane helix</keyword>
<gene>
    <name evidence="2" type="ORF">IAA52_06755</name>
</gene>
<dbReference type="Proteomes" id="UP000824260">
    <property type="component" value="Unassembled WGS sequence"/>
</dbReference>
<evidence type="ECO:0000313" key="2">
    <source>
        <dbReference type="EMBL" id="HIQ82787.1"/>
    </source>
</evidence>
<name>A0A9D0ZM86_9FIRM</name>
<dbReference type="AlphaFoldDB" id="A0A9D0ZM86"/>